<name>A0AAD7KBN3_9AGAR</name>
<keyword evidence="2" id="KW-1185">Reference proteome</keyword>
<comment type="caution">
    <text evidence="1">The sequence shown here is derived from an EMBL/GenBank/DDBJ whole genome shotgun (WGS) entry which is preliminary data.</text>
</comment>
<protein>
    <submittedName>
        <fullName evidence="1">Uncharacterized protein</fullName>
    </submittedName>
</protein>
<sequence length="205" mass="22764">MNSSPNNFNAPCVSSTRQSIVTWTSVRAIKFKGIVMARLHAVGKHIVIGAGGDISGFSEARASSTSLPRALGPAEVHNYLSGFIYARRANMNPLWNLWLVGRVFLICRHSFLVLICAKQMLATGYSAHIAQPLLLRVVEGCEDTLEEVEACKILEEQVLFHRDVRSIDQYQTTTITAAGVHISESRKLKTSWSFAEEYGVRVRTQ</sequence>
<dbReference type="EMBL" id="JARKIB010000005">
    <property type="protein sequence ID" value="KAJ7779771.1"/>
    <property type="molecule type" value="Genomic_DNA"/>
</dbReference>
<dbReference type="AlphaFoldDB" id="A0AAD7KBN3"/>
<reference evidence="1" key="1">
    <citation type="submission" date="2023-03" db="EMBL/GenBank/DDBJ databases">
        <title>Massive genome expansion in bonnet fungi (Mycena s.s.) driven by repeated elements and novel gene families across ecological guilds.</title>
        <authorList>
            <consortium name="Lawrence Berkeley National Laboratory"/>
            <person name="Harder C.B."/>
            <person name="Miyauchi S."/>
            <person name="Viragh M."/>
            <person name="Kuo A."/>
            <person name="Thoen E."/>
            <person name="Andreopoulos B."/>
            <person name="Lu D."/>
            <person name="Skrede I."/>
            <person name="Drula E."/>
            <person name="Henrissat B."/>
            <person name="Morin E."/>
            <person name="Kohler A."/>
            <person name="Barry K."/>
            <person name="LaButti K."/>
            <person name="Morin E."/>
            <person name="Salamov A."/>
            <person name="Lipzen A."/>
            <person name="Mereny Z."/>
            <person name="Hegedus B."/>
            <person name="Baldrian P."/>
            <person name="Stursova M."/>
            <person name="Weitz H."/>
            <person name="Taylor A."/>
            <person name="Grigoriev I.V."/>
            <person name="Nagy L.G."/>
            <person name="Martin F."/>
            <person name="Kauserud H."/>
        </authorList>
    </citation>
    <scope>NUCLEOTIDE SEQUENCE</scope>
    <source>
        <strain evidence="1">CBHHK182m</strain>
    </source>
</reference>
<proteinExistence type="predicted"/>
<evidence type="ECO:0000313" key="1">
    <source>
        <dbReference type="EMBL" id="KAJ7779771.1"/>
    </source>
</evidence>
<dbReference type="InterPro" id="IPR029055">
    <property type="entry name" value="Ntn_hydrolases_N"/>
</dbReference>
<evidence type="ECO:0000313" key="2">
    <source>
        <dbReference type="Proteomes" id="UP001215598"/>
    </source>
</evidence>
<dbReference type="Proteomes" id="UP001215598">
    <property type="component" value="Unassembled WGS sequence"/>
</dbReference>
<dbReference type="SUPFAM" id="SSF56235">
    <property type="entry name" value="N-terminal nucleophile aminohydrolases (Ntn hydrolases)"/>
    <property type="match status" value="1"/>
</dbReference>
<accession>A0AAD7KBN3</accession>
<gene>
    <name evidence="1" type="ORF">B0H16DRAFT_1659204</name>
</gene>
<organism evidence="1 2">
    <name type="scientific">Mycena metata</name>
    <dbReference type="NCBI Taxonomy" id="1033252"/>
    <lineage>
        <taxon>Eukaryota</taxon>
        <taxon>Fungi</taxon>
        <taxon>Dikarya</taxon>
        <taxon>Basidiomycota</taxon>
        <taxon>Agaricomycotina</taxon>
        <taxon>Agaricomycetes</taxon>
        <taxon>Agaricomycetidae</taxon>
        <taxon>Agaricales</taxon>
        <taxon>Marasmiineae</taxon>
        <taxon>Mycenaceae</taxon>
        <taxon>Mycena</taxon>
    </lineage>
</organism>
<dbReference type="Gene3D" id="3.60.20.10">
    <property type="entry name" value="Glutamine Phosphoribosylpyrophosphate, subunit 1, domain 1"/>
    <property type="match status" value="1"/>
</dbReference>